<dbReference type="CDD" id="cd18095">
    <property type="entry name" value="SpoU-like_rRNA-MTase"/>
    <property type="match status" value="1"/>
</dbReference>
<dbReference type="Proteomes" id="UP001310386">
    <property type="component" value="Unassembled WGS sequence"/>
</dbReference>
<dbReference type="InterPro" id="IPR029064">
    <property type="entry name" value="Ribosomal_eL30-like_sf"/>
</dbReference>
<evidence type="ECO:0000313" key="5">
    <source>
        <dbReference type="EMBL" id="MEB3103119.1"/>
    </source>
</evidence>
<dbReference type="InterPro" id="IPR053888">
    <property type="entry name" value="MRM3-like_sub_bind"/>
</dbReference>
<dbReference type="SUPFAM" id="SSF75217">
    <property type="entry name" value="alpha/beta knot"/>
    <property type="match status" value="1"/>
</dbReference>
<keyword evidence="3" id="KW-0808">Transferase</keyword>
<reference evidence="5" key="1">
    <citation type="submission" date="2023-12" db="EMBL/GenBank/DDBJ databases">
        <title>Fervidustalea candida gen. nov., sp. nov., a novel member of the family Paenibacillaceae isolated from a geothermal area.</title>
        <authorList>
            <person name="Li W.-J."/>
            <person name="Jiao J.-Y."/>
            <person name="Chen Y."/>
        </authorList>
    </citation>
    <scope>NUCLEOTIDE SEQUENCE</scope>
    <source>
        <strain evidence="5">SYSU GA230002</strain>
    </source>
</reference>
<organism evidence="5 6">
    <name type="scientific">Ferviditalea candida</name>
    <dbReference type="NCBI Taxonomy" id="3108399"/>
    <lineage>
        <taxon>Bacteria</taxon>
        <taxon>Bacillati</taxon>
        <taxon>Bacillota</taxon>
        <taxon>Bacilli</taxon>
        <taxon>Bacillales</taxon>
        <taxon>Paenibacillaceae</taxon>
        <taxon>Ferviditalea</taxon>
    </lineage>
</organism>
<dbReference type="InterPro" id="IPR051259">
    <property type="entry name" value="rRNA_Methyltransferase"/>
</dbReference>
<dbReference type="SMART" id="SM00967">
    <property type="entry name" value="SpoU_sub_bind"/>
    <property type="match status" value="1"/>
</dbReference>
<proteinExistence type="inferred from homology"/>
<evidence type="ECO:0000256" key="2">
    <source>
        <dbReference type="ARBA" id="ARBA00022603"/>
    </source>
</evidence>
<dbReference type="InterPro" id="IPR013123">
    <property type="entry name" value="SpoU_subst-bd"/>
</dbReference>
<comment type="caution">
    <text evidence="5">The sequence shown here is derived from an EMBL/GenBank/DDBJ whole genome shotgun (WGS) entry which is preliminary data.</text>
</comment>
<accession>A0ABU5ZKS6</accession>
<dbReference type="Gene3D" id="3.40.1280.10">
    <property type="match status" value="1"/>
</dbReference>
<evidence type="ECO:0000259" key="4">
    <source>
        <dbReference type="SMART" id="SM00967"/>
    </source>
</evidence>
<gene>
    <name evidence="5" type="ORF">VF724_15790</name>
</gene>
<dbReference type="PANTHER" id="PTHR43191:SF2">
    <property type="entry name" value="RRNA METHYLTRANSFERASE 3, MITOCHONDRIAL"/>
    <property type="match status" value="1"/>
</dbReference>
<dbReference type="SUPFAM" id="SSF55315">
    <property type="entry name" value="L30e-like"/>
    <property type="match status" value="1"/>
</dbReference>
<dbReference type="GO" id="GO:0032259">
    <property type="term" value="P:methylation"/>
    <property type="evidence" value="ECO:0007669"/>
    <property type="project" value="UniProtKB-KW"/>
</dbReference>
<dbReference type="PANTHER" id="PTHR43191">
    <property type="entry name" value="RRNA METHYLTRANSFERASE 3"/>
    <property type="match status" value="1"/>
</dbReference>
<evidence type="ECO:0000256" key="1">
    <source>
        <dbReference type="ARBA" id="ARBA00007228"/>
    </source>
</evidence>
<dbReference type="Gene3D" id="3.30.1330.30">
    <property type="match status" value="1"/>
</dbReference>
<sequence>MEIRSVNNPKVKQWAELMTKKGRDKQEKFLTEGIHLVQEALASGARIEALIYSLERGFPDEVDRGMIESGRPLEIFGVAEAVLSKITDARSPQGVCAVIEKPGIPLETLLKSEPSLAVLVDGVQDPGNLGTIIRSADAVGADAVIVGQGTVDVYNPKTVRSTMGSLFHIPVVEADLPQLLHSMQSEPIQIVNTSLQAQMSCYEADFTRRTWFLVGNEAGGVSAEAAQYADTHIKIPMHGQAESLNVAMATTVLLYEALRQRHYPTQINSYQSK</sequence>
<dbReference type="InterPro" id="IPR029028">
    <property type="entry name" value="Alpha/beta_knot_MTases"/>
</dbReference>
<keyword evidence="6" id="KW-1185">Reference proteome</keyword>
<dbReference type="Pfam" id="PF22435">
    <property type="entry name" value="MRM3-like_sub_bind"/>
    <property type="match status" value="1"/>
</dbReference>
<dbReference type="Pfam" id="PF00588">
    <property type="entry name" value="SpoU_methylase"/>
    <property type="match status" value="1"/>
</dbReference>
<dbReference type="InterPro" id="IPR001537">
    <property type="entry name" value="SpoU_MeTrfase"/>
</dbReference>
<evidence type="ECO:0000313" key="6">
    <source>
        <dbReference type="Proteomes" id="UP001310386"/>
    </source>
</evidence>
<evidence type="ECO:0000256" key="3">
    <source>
        <dbReference type="ARBA" id="ARBA00022679"/>
    </source>
</evidence>
<dbReference type="InterPro" id="IPR029026">
    <property type="entry name" value="tRNA_m1G_MTases_N"/>
</dbReference>
<name>A0ABU5ZKS6_9BACL</name>
<protein>
    <submittedName>
        <fullName evidence="5">RNA methyltransferase</fullName>
    </submittedName>
</protein>
<feature type="domain" description="RNA 2-O ribose methyltransferase substrate binding" evidence="4">
    <location>
        <begin position="30"/>
        <end position="105"/>
    </location>
</feature>
<comment type="similarity">
    <text evidence="1">Belongs to the class IV-like SAM-binding methyltransferase superfamily. RNA methyltransferase TrmH family.</text>
</comment>
<dbReference type="GO" id="GO:0008168">
    <property type="term" value="F:methyltransferase activity"/>
    <property type="evidence" value="ECO:0007669"/>
    <property type="project" value="UniProtKB-KW"/>
</dbReference>
<dbReference type="RefSeq" id="WP_371755247.1">
    <property type="nucleotide sequence ID" value="NZ_JAYJLD010000028.1"/>
</dbReference>
<dbReference type="EMBL" id="JAYJLD010000028">
    <property type="protein sequence ID" value="MEB3103119.1"/>
    <property type="molecule type" value="Genomic_DNA"/>
</dbReference>
<keyword evidence="2 5" id="KW-0489">Methyltransferase</keyword>